<reference evidence="1 2" key="1">
    <citation type="submission" date="2018-06" db="EMBL/GenBank/DDBJ databases">
        <authorList>
            <consortium name="Pathogen Informatics"/>
            <person name="Doyle S."/>
        </authorList>
    </citation>
    <scope>NUCLEOTIDE SEQUENCE [LARGE SCALE GENOMIC DNA]</scope>
    <source>
        <strain evidence="1 2">NCTC10699</strain>
    </source>
</reference>
<evidence type="ECO:0000313" key="2">
    <source>
        <dbReference type="Proteomes" id="UP000254280"/>
    </source>
</evidence>
<evidence type="ECO:0000313" key="1">
    <source>
        <dbReference type="EMBL" id="SUB33371.1"/>
    </source>
</evidence>
<protein>
    <submittedName>
        <fullName evidence="1">Uncharacterized protein</fullName>
    </submittedName>
</protein>
<dbReference type="EMBL" id="UGSS01000002">
    <property type="protein sequence ID" value="SUB33371.1"/>
    <property type="molecule type" value="Genomic_DNA"/>
</dbReference>
<accession>A0A379B4C5</accession>
<sequence length="311" mass="36323">MINPINEMKKDNVIDEQTEIMVAQTLNRELKGQHRLTKMRTEIHKINQAKSLCPPKAYAPLSDSRIEKHEHKKEALLNWAKAHYRDYKDVIVGANTLDMPPGVVYSLLKQHDFIKKTDTTEYRVMMAYFKYNGRLCDIVKETGLTVWIVAKTIEALGYSPRWQEYRNSRYVSKVGVAGVGAEEKFKQLVPDAVDMNEEYRENNRDFDFIVHEKTVDVKEMTPLSPKGRNYSFFEFKCYGETHPDFYCLFLCYDKEKRINGHHDILLIPSVVIPQGKSTITINVNKERESHQFWYQFQVDPAALSYVLGERI</sequence>
<organism evidence="1 2">
    <name type="scientific">[Pasteurella] mairii</name>
    <dbReference type="NCBI Taxonomy" id="757"/>
    <lineage>
        <taxon>Bacteria</taxon>
        <taxon>Pseudomonadati</taxon>
        <taxon>Pseudomonadota</taxon>
        <taxon>Gammaproteobacteria</taxon>
        <taxon>Pasteurellales</taxon>
        <taxon>Pasteurellaceae</taxon>
    </lineage>
</organism>
<dbReference type="OrthoDB" id="5678614at2"/>
<proteinExistence type="predicted"/>
<keyword evidence="2" id="KW-1185">Reference proteome</keyword>
<dbReference type="Proteomes" id="UP000254280">
    <property type="component" value="Unassembled WGS sequence"/>
</dbReference>
<gene>
    <name evidence="1" type="ORF">NCTC10699_00987</name>
</gene>
<name>A0A379B4C5_9PAST</name>
<dbReference type="AlphaFoldDB" id="A0A379B4C5"/>